<sequence length="74" mass="7706">MPALMALLAAALLSGFTALLTLALVAVLLAGLPGALAACTLAGILVQLRIDSSLLAWLTWLTWLFFSGHDEVLT</sequence>
<evidence type="ECO:0000313" key="1">
    <source>
        <dbReference type="EMBL" id="SEJ03260.1"/>
    </source>
</evidence>
<protein>
    <submittedName>
        <fullName evidence="1">Uncharacterized protein</fullName>
    </submittedName>
</protein>
<accession>A0A1H6VRI9</accession>
<dbReference type="EMBL" id="FNYO01000033">
    <property type="protein sequence ID" value="SEJ03260.1"/>
    <property type="molecule type" value="Genomic_DNA"/>
</dbReference>
<proteinExistence type="predicted"/>
<dbReference type="Proteomes" id="UP000199005">
    <property type="component" value="Unassembled WGS sequence"/>
</dbReference>
<evidence type="ECO:0000313" key="2">
    <source>
        <dbReference type="Proteomes" id="UP000199005"/>
    </source>
</evidence>
<gene>
    <name evidence="1" type="ORF">SAMN04244579_02863</name>
</gene>
<reference evidence="1 2" key="1">
    <citation type="submission" date="2016-10" db="EMBL/GenBank/DDBJ databases">
        <authorList>
            <person name="de Groot N.N."/>
        </authorList>
    </citation>
    <scope>NUCLEOTIDE SEQUENCE [LARGE SCALE GENOMIC DNA]</scope>
    <source>
        <strain evidence="1 2">DSM 1041</strain>
    </source>
</reference>
<name>A0A1H6VRI9_9GAMM</name>
<organism evidence="1 2">
    <name type="scientific">Azotobacter beijerinckii</name>
    <dbReference type="NCBI Taxonomy" id="170623"/>
    <lineage>
        <taxon>Bacteria</taxon>
        <taxon>Pseudomonadati</taxon>
        <taxon>Pseudomonadota</taxon>
        <taxon>Gammaproteobacteria</taxon>
        <taxon>Pseudomonadales</taxon>
        <taxon>Pseudomonadaceae</taxon>
        <taxon>Azotobacter</taxon>
    </lineage>
</organism>
<dbReference type="AlphaFoldDB" id="A0A1H6VRI9"/>